<name>M6FVN7_9LEPT</name>
<organism evidence="1 2">
    <name type="scientific">Leptospira weilii str. 2006001855</name>
    <dbReference type="NCBI Taxonomy" id="996804"/>
    <lineage>
        <taxon>Bacteria</taxon>
        <taxon>Pseudomonadati</taxon>
        <taxon>Spirochaetota</taxon>
        <taxon>Spirochaetia</taxon>
        <taxon>Leptospirales</taxon>
        <taxon>Leptospiraceae</taxon>
        <taxon>Leptospira</taxon>
    </lineage>
</organism>
<evidence type="ECO:0000313" key="2">
    <source>
        <dbReference type="Proteomes" id="UP000012101"/>
    </source>
</evidence>
<sequence length="59" mass="6356">MGTKFQRGFVVIPTDFSSDPSICGVGDGKALPCKHKKARHCCLAFDFVPFNGPFGNLVP</sequence>
<gene>
    <name evidence="1" type="ORF">LEP1GSC038_0042</name>
</gene>
<dbReference type="EMBL" id="AFJM02000067">
    <property type="protein sequence ID" value="EMM70856.1"/>
    <property type="molecule type" value="Genomic_DNA"/>
</dbReference>
<dbReference type="AlphaFoldDB" id="M6FVN7"/>
<accession>M6FVN7</accession>
<reference evidence="1 2" key="1">
    <citation type="submission" date="2013-01" db="EMBL/GenBank/DDBJ databases">
        <authorList>
            <person name="Harkins D.M."/>
            <person name="Durkin A.S."/>
            <person name="Brinkac L.M."/>
            <person name="Haft D.H."/>
            <person name="Selengut J.D."/>
            <person name="Sanka R."/>
            <person name="DePew J."/>
            <person name="Purushe J."/>
            <person name="Hospenthal D.R."/>
            <person name="Murray C.K."/>
            <person name="Pimentel G."/>
            <person name="Wasfy M."/>
            <person name="Vinetz J.M."/>
            <person name="Sutton G.G."/>
            <person name="Nierman W.C."/>
            <person name="Fouts D.E."/>
        </authorList>
    </citation>
    <scope>NUCLEOTIDE SEQUENCE [LARGE SCALE GENOMIC DNA]</scope>
    <source>
        <strain evidence="1 2">2006001855</strain>
    </source>
</reference>
<proteinExistence type="predicted"/>
<dbReference type="Proteomes" id="UP000012101">
    <property type="component" value="Unassembled WGS sequence"/>
</dbReference>
<evidence type="ECO:0000313" key="1">
    <source>
        <dbReference type="EMBL" id="EMM70856.1"/>
    </source>
</evidence>
<protein>
    <submittedName>
        <fullName evidence="1">Uncharacterized protein</fullName>
    </submittedName>
</protein>
<comment type="caution">
    <text evidence="1">The sequence shown here is derived from an EMBL/GenBank/DDBJ whole genome shotgun (WGS) entry which is preliminary data.</text>
</comment>